<dbReference type="EMBL" id="WSZM01000041">
    <property type="protein sequence ID" value="KAF4045698.1"/>
    <property type="molecule type" value="Genomic_DNA"/>
</dbReference>
<keyword evidence="3" id="KW-1185">Reference proteome</keyword>
<feature type="chain" id="PRO_5032373314" description="Secreted protein" evidence="1">
    <location>
        <begin position="20"/>
        <end position="177"/>
    </location>
</feature>
<organism evidence="2 3">
    <name type="scientific">Phytophthora infestans</name>
    <name type="common">Potato late blight agent</name>
    <name type="synonym">Botrytis infestans</name>
    <dbReference type="NCBI Taxonomy" id="4787"/>
    <lineage>
        <taxon>Eukaryota</taxon>
        <taxon>Sar</taxon>
        <taxon>Stramenopiles</taxon>
        <taxon>Oomycota</taxon>
        <taxon>Peronosporomycetes</taxon>
        <taxon>Peronosporales</taxon>
        <taxon>Peronosporaceae</taxon>
        <taxon>Phytophthora</taxon>
    </lineage>
</organism>
<accession>A0A833T9J1</accession>
<evidence type="ECO:0000313" key="3">
    <source>
        <dbReference type="Proteomes" id="UP000602510"/>
    </source>
</evidence>
<name>A0A833T9J1_PHYIN</name>
<feature type="signal peptide" evidence="1">
    <location>
        <begin position="1"/>
        <end position="19"/>
    </location>
</feature>
<dbReference type="AlphaFoldDB" id="A0A833T9J1"/>
<keyword evidence="1" id="KW-0732">Signal</keyword>
<gene>
    <name evidence="2" type="ORF">GN244_ATG01869</name>
</gene>
<protein>
    <recommendedName>
        <fullName evidence="4">Secreted protein</fullName>
    </recommendedName>
</protein>
<evidence type="ECO:0000256" key="1">
    <source>
        <dbReference type="SAM" id="SignalP"/>
    </source>
</evidence>
<reference evidence="2" key="1">
    <citation type="submission" date="2020-04" db="EMBL/GenBank/DDBJ databases">
        <title>Hybrid Assembly of Korean Phytophthora infestans isolates.</title>
        <authorList>
            <person name="Prokchorchik M."/>
            <person name="Lee Y."/>
            <person name="Seo J."/>
            <person name="Cho J.-H."/>
            <person name="Park Y.-E."/>
            <person name="Jang D.-C."/>
            <person name="Im J.-S."/>
            <person name="Choi J.-G."/>
            <person name="Park H.-J."/>
            <person name="Lee G.-B."/>
            <person name="Lee Y.-G."/>
            <person name="Hong S.-Y."/>
            <person name="Cho K."/>
            <person name="Sohn K.H."/>
        </authorList>
    </citation>
    <scope>NUCLEOTIDE SEQUENCE</scope>
    <source>
        <strain evidence="2">KR_1_A1</strain>
    </source>
</reference>
<sequence length="177" mass="18698">MKLNLSLACISLLVASASASANMTAVKIFDVDSCKGAPLQVVFTPTEVCNSISRDAECSLEAKDLGIFASGSCTDDPRAFAAGTFGDFSYVMVELYSPDMNCSNLEGVAAYRVDNKCHPTIDTTTSFQAAWNGATPSFKLFADSLCTSSPLFQFDLDIDSSECVGGSMKLFAVASTN</sequence>
<evidence type="ECO:0008006" key="4">
    <source>
        <dbReference type="Google" id="ProtNLM"/>
    </source>
</evidence>
<proteinExistence type="predicted"/>
<evidence type="ECO:0000313" key="2">
    <source>
        <dbReference type="EMBL" id="KAF4045698.1"/>
    </source>
</evidence>
<dbReference type="Proteomes" id="UP000602510">
    <property type="component" value="Unassembled WGS sequence"/>
</dbReference>
<comment type="caution">
    <text evidence="2">The sequence shown here is derived from an EMBL/GenBank/DDBJ whole genome shotgun (WGS) entry which is preliminary data.</text>
</comment>